<comment type="function">
    <text evidence="6">Component of ribonuclease P, a protein complex that generates mature tRNA molecules by cleaving their 5'-ends.</text>
</comment>
<organism evidence="7 8">
    <name type="scientific">Hyalella azteca</name>
    <name type="common">Amphipod</name>
    <dbReference type="NCBI Taxonomy" id="294128"/>
    <lineage>
        <taxon>Eukaryota</taxon>
        <taxon>Metazoa</taxon>
        <taxon>Ecdysozoa</taxon>
        <taxon>Arthropoda</taxon>
        <taxon>Crustacea</taxon>
        <taxon>Multicrustacea</taxon>
        <taxon>Malacostraca</taxon>
        <taxon>Eumalacostraca</taxon>
        <taxon>Peracarida</taxon>
        <taxon>Amphipoda</taxon>
        <taxon>Senticaudata</taxon>
        <taxon>Talitrida</taxon>
        <taxon>Talitroidea</taxon>
        <taxon>Hyalellidae</taxon>
        <taxon>Hyalella</taxon>
    </lineage>
</organism>
<evidence type="ECO:0000256" key="5">
    <source>
        <dbReference type="ARBA" id="ARBA00044198"/>
    </source>
</evidence>
<dbReference type="PIRSF" id="PIRSF023803">
    <property type="entry name" value="Ribonuclease_P_prd"/>
    <property type="match status" value="1"/>
</dbReference>
<name>A0A8B7N554_HYAAZ</name>
<evidence type="ECO:0000256" key="3">
    <source>
        <dbReference type="ARBA" id="ARBA00022694"/>
    </source>
</evidence>
<dbReference type="PANTHER" id="PTHR48414:SF1">
    <property type="entry name" value="POP5 HOMOLOG, RIBONUCLEASE P_MRP SUBUNIT"/>
    <property type="match status" value="1"/>
</dbReference>
<sequence>MVRYKKRYIVVEFRDSRKSNTFLHLKGNHPKNAIDEAIFKTHGHYGKVVVQPLKVNYLGCECGLLMIRTPLSAYKLLLSALPTIDCVSGVPVKARVLRVAASPSAAFKFLKSFNEDLLATYQKNQKIYREIKEAAFDSSDDEMDDG</sequence>
<evidence type="ECO:0000256" key="4">
    <source>
        <dbReference type="ARBA" id="ARBA00023242"/>
    </source>
</evidence>
<dbReference type="Pfam" id="PF01900">
    <property type="entry name" value="RNase_P_Rpp14"/>
    <property type="match status" value="1"/>
</dbReference>
<proteinExistence type="inferred from homology"/>
<dbReference type="KEGG" id="hazt:108666098"/>
<dbReference type="GO" id="GO:0033204">
    <property type="term" value="F:ribonuclease P RNA binding"/>
    <property type="evidence" value="ECO:0007669"/>
    <property type="project" value="InterPro"/>
</dbReference>
<keyword evidence="7" id="KW-1185">Reference proteome</keyword>
<dbReference type="GeneID" id="108666098"/>
<dbReference type="AlphaFoldDB" id="A0A8B7N554"/>
<dbReference type="PANTHER" id="PTHR48414">
    <property type="entry name" value="POP5 HOMOLOG, RIBONUCLEASE P_MRP SUBUNIT"/>
    <property type="match status" value="1"/>
</dbReference>
<keyword evidence="4 6" id="KW-0539">Nucleus</keyword>
<dbReference type="InterPro" id="IPR038085">
    <property type="entry name" value="Rnp2-like_sf"/>
</dbReference>
<evidence type="ECO:0000256" key="1">
    <source>
        <dbReference type="ARBA" id="ARBA00010800"/>
    </source>
</evidence>
<dbReference type="GO" id="GO:0006364">
    <property type="term" value="P:rRNA processing"/>
    <property type="evidence" value="ECO:0007669"/>
    <property type="project" value="UniProtKB-KW"/>
</dbReference>
<dbReference type="SUPFAM" id="SSF160350">
    <property type="entry name" value="Rnp2-like"/>
    <property type="match status" value="1"/>
</dbReference>
<reference evidence="8" key="1">
    <citation type="submission" date="2025-08" db="UniProtKB">
        <authorList>
            <consortium name="RefSeq"/>
        </authorList>
    </citation>
    <scope>IDENTIFICATION</scope>
    <source>
        <tissue evidence="8">Whole organism</tissue>
    </source>
</reference>
<protein>
    <recommendedName>
        <fullName evidence="5 6">Ribonuclease P/MRP protein subunit POP5</fullName>
    </recommendedName>
</protein>
<dbReference type="GO" id="GO:0005730">
    <property type="term" value="C:nucleolus"/>
    <property type="evidence" value="ECO:0007669"/>
    <property type="project" value="UniProtKB-SubCell"/>
</dbReference>
<evidence type="ECO:0000256" key="2">
    <source>
        <dbReference type="ARBA" id="ARBA00022552"/>
    </source>
</evidence>
<dbReference type="Proteomes" id="UP000694843">
    <property type="component" value="Unplaced"/>
</dbReference>
<evidence type="ECO:0000313" key="8">
    <source>
        <dbReference type="RefSeq" id="XP_018008399.1"/>
    </source>
</evidence>
<evidence type="ECO:0000256" key="6">
    <source>
        <dbReference type="PIRNR" id="PIRNR023803"/>
    </source>
</evidence>
<dbReference type="GO" id="GO:0001682">
    <property type="term" value="P:tRNA 5'-leader removal"/>
    <property type="evidence" value="ECO:0007669"/>
    <property type="project" value="InterPro"/>
</dbReference>
<comment type="subcellular location">
    <subcellularLocation>
        <location evidence="6">Nucleus</location>
        <location evidence="6">Nucleolus</location>
    </subcellularLocation>
</comment>
<dbReference type="RefSeq" id="XP_018008399.1">
    <property type="nucleotide sequence ID" value="XM_018152910.2"/>
</dbReference>
<evidence type="ECO:0000313" key="7">
    <source>
        <dbReference type="Proteomes" id="UP000694843"/>
    </source>
</evidence>
<dbReference type="InterPro" id="IPR016819">
    <property type="entry name" value="RNase_P/MRP_POP5"/>
</dbReference>
<dbReference type="GO" id="GO:0030677">
    <property type="term" value="C:ribonuclease P complex"/>
    <property type="evidence" value="ECO:0007669"/>
    <property type="project" value="InterPro"/>
</dbReference>
<dbReference type="OrthoDB" id="277888at2759"/>
<accession>A0A8B7N554</accession>
<dbReference type="Gene3D" id="3.30.70.3250">
    <property type="entry name" value="Ribonuclease P, Pop5 subunit"/>
    <property type="match status" value="1"/>
</dbReference>
<dbReference type="InterPro" id="IPR002759">
    <property type="entry name" value="Pop5/Rpp14/Rnp2-like"/>
</dbReference>
<keyword evidence="2" id="KW-0698">rRNA processing</keyword>
<keyword evidence="3 6" id="KW-0819">tRNA processing</keyword>
<comment type="similarity">
    <text evidence="1 6">Belongs to the eukaryotic/archaeal RNase P protein component 2 family.</text>
</comment>
<gene>
    <name evidence="8" type="primary">LOC108666098</name>
</gene>